<organism evidence="4 5">
    <name type="scientific">Candidatus Abyssobacteria bacterium SURF_17</name>
    <dbReference type="NCBI Taxonomy" id="2093361"/>
    <lineage>
        <taxon>Bacteria</taxon>
        <taxon>Pseudomonadati</taxon>
        <taxon>Candidatus Hydrogenedentota</taxon>
        <taxon>Candidatus Abyssobacteria</taxon>
    </lineage>
</organism>
<gene>
    <name evidence="4" type="ORF">C4532_18375</name>
</gene>
<keyword evidence="2" id="KW-0560">Oxidoreductase</keyword>
<dbReference type="InterPro" id="IPR015590">
    <property type="entry name" value="Aldehyde_DH_dom"/>
</dbReference>
<dbReference type="Gene3D" id="3.40.309.10">
    <property type="entry name" value="Aldehyde Dehydrogenase, Chain A, domain 2"/>
    <property type="match status" value="1"/>
</dbReference>
<dbReference type="PANTHER" id="PTHR43353">
    <property type="entry name" value="SUCCINATE-SEMIALDEHYDE DEHYDROGENASE, MITOCHONDRIAL"/>
    <property type="match status" value="1"/>
</dbReference>
<dbReference type="Proteomes" id="UP000285961">
    <property type="component" value="Unassembled WGS sequence"/>
</dbReference>
<comment type="caution">
    <text evidence="4">The sequence shown here is derived from an EMBL/GenBank/DDBJ whole genome shotgun (WGS) entry which is preliminary data.</text>
</comment>
<evidence type="ECO:0000259" key="3">
    <source>
        <dbReference type="Pfam" id="PF00171"/>
    </source>
</evidence>
<feature type="domain" description="Aldehyde dehydrogenase" evidence="3">
    <location>
        <begin position="17"/>
        <end position="481"/>
    </location>
</feature>
<evidence type="ECO:0000313" key="4">
    <source>
        <dbReference type="EMBL" id="RJP65024.1"/>
    </source>
</evidence>
<evidence type="ECO:0000256" key="1">
    <source>
        <dbReference type="ARBA" id="ARBA00009986"/>
    </source>
</evidence>
<name>A0A419EPV2_9BACT</name>
<comment type="similarity">
    <text evidence="1">Belongs to the aldehyde dehydrogenase family.</text>
</comment>
<dbReference type="PANTHER" id="PTHR43353:SF5">
    <property type="entry name" value="SUCCINATE-SEMIALDEHYDE DEHYDROGENASE, MITOCHONDRIAL"/>
    <property type="match status" value="1"/>
</dbReference>
<dbReference type="InterPro" id="IPR016160">
    <property type="entry name" value="Ald_DH_CS_CYS"/>
</dbReference>
<dbReference type="GO" id="GO:0009450">
    <property type="term" value="P:gamma-aminobutyric acid catabolic process"/>
    <property type="evidence" value="ECO:0007669"/>
    <property type="project" value="TreeGrafter"/>
</dbReference>
<dbReference type="PROSITE" id="PS00070">
    <property type="entry name" value="ALDEHYDE_DEHYDR_CYS"/>
    <property type="match status" value="1"/>
</dbReference>
<dbReference type="Gene3D" id="3.40.605.10">
    <property type="entry name" value="Aldehyde Dehydrogenase, Chain A, domain 1"/>
    <property type="match status" value="1"/>
</dbReference>
<dbReference type="InterPro" id="IPR016161">
    <property type="entry name" value="Ald_DH/histidinol_DH"/>
</dbReference>
<reference evidence="4 5" key="1">
    <citation type="journal article" date="2017" name="ISME J.">
        <title>Energy and carbon metabolisms in a deep terrestrial subsurface fluid microbial community.</title>
        <authorList>
            <person name="Momper L."/>
            <person name="Jungbluth S.P."/>
            <person name="Lee M.D."/>
            <person name="Amend J.P."/>
        </authorList>
    </citation>
    <scope>NUCLEOTIDE SEQUENCE [LARGE SCALE GENOMIC DNA]</scope>
    <source>
        <strain evidence="4">SURF_17</strain>
    </source>
</reference>
<dbReference type="CDD" id="cd07103">
    <property type="entry name" value="ALDH_F5_SSADH_GabD"/>
    <property type="match status" value="1"/>
</dbReference>
<protein>
    <submittedName>
        <fullName evidence="4">NAD-dependent succinate-semialdehyde dehydrogenase</fullName>
    </submittedName>
</protein>
<dbReference type="EMBL" id="QZKI01000131">
    <property type="protein sequence ID" value="RJP65024.1"/>
    <property type="molecule type" value="Genomic_DNA"/>
</dbReference>
<proteinExistence type="inferred from homology"/>
<dbReference type="Pfam" id="PF00171">
    <property type="entry name" value="Aldedh"/>
    <property type="match status" value="1"/>
</dbReference>
<dbReference type="SUPFAM" id="SSF53720">
    <property type="entry name" value="ALDH-like"/>
    <property type="match status" value="1"/>
</dbReference>
<dbReference type="InterPro" id="IPR050740">
    <property type="entry name" value="Aldehyde_DH_Superfamily"/>
</dbReference>
<sequence length="485" mass="51810">MTAGNVQIFDILIGGEWRQAVSGKAIDVKNPASNSVVARVPQCDERDVDLAARAADKAFAAWSEATAKERARLIHAAAANVRKGLEEIGRWLTMEMGKPLADSRKEVADAASTLDYFAEEGLRIGGEIAPIGTHQAVSLVVKEPIGVCGAIAPWNYPVSLLAWKVGPALAAGCTVVCKPSTETPVSPLMFVRCIEEAGFPPGVVNAVTGSGPVVGTAIVEHPLVRKIAFTGTGSVGRDILARAAKGLKRVSLELGGHSPLLVFADAKFEEAVSVGVKRSFRNMGQICNAVNRIFVEKPLYEKYLARFVELTQKLTVGDGLENPNVDLGPMLNRKGIEKTIAHIEDAKAKGARLLFGGESLRGPKFKSELYFKPTVLADTTLDMKIMTEETFGPAVGIASFEGVEDAINLANSTEYGLVSYAYTSSLATARALARGIRSGTVCVNNTTGSTLEAPYCGWKNSGLGLELSRHALDEYMQIKHVRIEV</sequence>
<evidence type="ECO:0000256" key="2">
    <source>
        <dbReference type="ARBA" id="ARBA00023002"/>
    </source>
</evidence>
<dbReference type="GO" id="GO:0004777">
    <property type="term" value="F:succinate-semialdehyde dehydrogenase (NAD+) activity"/>
    <property type="evidence" value="ECO:0007669"/>
    <property type="project" value="TreeGrafter"/>
</dbReference>
<dbReference type="InterPro" id="IPR016163">
    <property type="entry name" value="Ald_DH_C"/>
</dbReference>
<dbReference type="InterPro" id="IPR016162">
    <property type="entry name" value="Ald_DH_N"/>
</dbReference>
<evidence type="ECO:0000313" key="5">
    <source>
        <dbReference type="Proteomes" id="UP000285961"/>
    </source>
</evidence>
<dbReference type="FunFam" id="3.40.605.10:FF:000007">
    <property type="entry name" value="NAD/NADP-dependent betaine aldehyde dehydrogenase"/>
    <property type="match status" value="1"/>
</dbReference>
<dbReference type="AlphaFoldDB" id="A0A419EPV2"/>
<accession>A0A419EPV2</accession>